<feature type="region of interest" description="Disordered" evidence="1">
    <location>
        <begin position="400"/>
        <end position="439"/>
    </location>
</feature>
<gene>
    <name evidence="2" type="ORF">AVDCRST_MAG38-1630</name>
</gene>
<keyword evidence="2" id="KW-0830">Ubiquinone</keyword>
<organism evidence="2">
    <name type="scientific">uncultured Solirubrobacteraceae bacterium</name>
    <dbReference type="NCBI Taxonomy" id="1162706"/>
    <lineage>
        <taxon>Bacteria</taxon>
        <taxon>Bacillati</taxon>
        <taxon>Actinomycetota</taxon>
        <taxon>Thermoleophilia</taxon>
        <taxon>Solirubrobacterales</taxon>
        <taxon>Solirubrobacteraceae</taxon>
        <taxon>environmental samples</taxon>
    </lineage>
</organism>
<evidence type="ECO:0000256" key="1">
    <source>
        <dbReference type="SAM" id="MobiDB-lite"/>
    </source>
</evidence>
<dbReference type="EC" id="1.6.5.3" evidence="2"/>
<feature type="compositionally biased region" description="Basic residues" evidence="1">
    <location>
        <begin position="283"/>
        <end position="309"/>
    </location>
</feature>
<feature type="region of interest" description="Disordered" evidence="1">
    <location>
        <begin position="160"/>
        <end position="309"/>
    </location>
</feature>
<keyword evidence="2" id="KW-0560">Oxidoreductase</keyword>
<feature type="region of interest" description="Disordered" evidence="1">
    <location>
        <begin position="453"/>
        <end position="483"/>
    </location>
</feature>
<feature type="non-terminal residue" evidence="2">
    <location>
        <position position="1"/>
    </location>
</feature>
<reference evidence="2" key="1">
    <citation type="submission" date="2020-02" db="EMBL/GenBank/DDBJ databases">
        <authorList>
            <person name="Meier V. D."/>
        </authorList>
    </citation>
    <scope>NUCLEOTIDE SEQUENCE</scope>
    <source>
        <strain evidence="2">AVDCRST_MAG38</strain>
    </source>
</reference>
<sequence>EHRALRLARPPLPAVRGRRHRLRLALHARAPAGLPRHRGDRGVLRVLGPHAAGAQLARRGGEAGRLGRVELRADGRPRRPALDPDRPDQRPDDPRRLRRLDDDPPLLDLLHGRRRGLRALLRVPELLRVLDVAADPGRQLPDPDRRLGVRRRRLVPAGLLLVPPDHGDAGGHQGVRDQRGRRRRPRARHLLRVRRHRLGRLPHHLRARPRGVRGQRRQPRRGLPADPRRRLRQVRPGAAAHLAAGRDGGAHARLRADPRRHHGDRRRVPDRAHAPALRAGAGGRRRRRHRRLRDAVHRRHDRPGGHRRQADHRLLDDVADRLHDHGRVLGRLLGRALPPDDARVLQGAAVHGRRIADRRDGGRAGPQPDLGLPQGDAVHLRLLHHRRPGAGRHAAVRRLLLQGRDPRPGGRSRGLARDPGRGRLHGVADDRHLHLPPDLPRLLGRCVARGARARARAPLPRRGAPQPGQRRARGHRRRLPRPG</sequence>
<feature type="compositionally biased region" description="Basic residues" evidence="1">
    <location>
        <begin position="179"/>
        <end position="220"/>
    </location>
</feature>
<feature type="compositionally biased region" description="Basic and acidic residues" evidence="1">
    <location>
        <begin position="248"/>
        <end position="257"/>
    </location>
</feature>
<proteinExistence type="predicted"/>
<feature type="non-terminal residue" evidence="2">
    <location>
        <position position="483"/>
    </location>
</feature>
<dbReference type="GO" id="GO:0016491">
    <property type="term" value="F:oxidoreductase activity"/>
    <property type="evidence" value="ECO:0007669"/>
    <property type="project" value="UniProtKB-KW"/>
</dbReference>
<protein>
    <submittedName>
        <fullName evidence="2">NADH-ubiquinone oxidoreductase chain L</fullName>
        <ecNumber evidence="2">1.6.5.3</ecNumber>
    </submittedName>
</protein>
<feature type="compositionally biased region" description="Basic and acidic residues" evidence="1">
    <location>
        <begin position="415"/>
        <end position="435"/>
    </location>
</feature>
<accession>A0A6J4RK94</accession>
<evidence type="ECO:0000313" key="2">
    <source>
        <dbReference type="EMBL" id="CAA9475467.1"/>
    </source>
</evidence>
<feature type="compositionally biased region" description="Low complexity" evidence="1">
    <location>
        <begin position="456"/>
        <end position="469"/>
    </location>
</feature>
<dbReference type="AlphaFoldDB" id="A0A6J4RK94"/>
<name>A0A6J4RK94_9ACTN</name>
<feature type="compositionally biased region" description="Basic and acidic residues" evidence="1">
    <location>
        <begin position="59"/>
        <end position="102"/>
    </location>
</feature>
<feature type="compositionally biased region" description="Basic and acidic residues" evidence="1">
    <location>
        <begin position="165"/>
        <end position="178"/>
    </location>
</feature>
<feature type="region of interest" description="Disordered" evidence="1">
    <location>
        <begin position="56"/>
        <end position="105"/>
    </location>
</feature>
<dbReference type="EMBL" id="CADCVJ010000137">
    <property type="protein sequence ID" value="CAA9475467.1"/>
    <property type="molecule type" value="Genomic_DNA"/>
</dbReference>
<feature type="compositionally biased region" description="Basic residues" evidence="1">
    <location>
        <begin position="470"/>
        <end position="483"/>
    </location>
</feature>
<feature type="region of interest" description="Disordered" evidence="1">
    <location>
        <begin position="352"/>
        <end position="374"/>
    </location>
</feature>